<dbReference type="Pfam" id="PF21088">
    <property type="entry name" value="MS_channel_1st"/>
    <property type="match status" value="1"/>
</dbReference>
<organism evidence="12 13">
    <name type="scientific">Shewanella colwelliana</name>
    <name type="common">Alteromonas colwelliana</name>
    <dbReference type="NCBI Taxonomy" id="23"/>
    <lineage>
        <taxon>Bacteria</taxon>
        <taxon>Pseudomonadati</taxon>
        <taxon>Pseudomonadota</taxon>
        <taxon>Gammaproteobacteria</taxon>
        <taxon>Alteromonadales</taxon>
        <taxon>Shewanellaceae</taxon>
        <taxon>Shewanella</taxon>
    </lineage>
</organism>
<evidence type="ECO:0000256" key="2">
    <source>
        <dbReference type="ARBA" id="ARBA00008017"/>
    </source>
</evidence>
<evidence type="ECO:0000256" key="4">
    <source>
        <dbReference type="ARBA" id="ARBA00022692"/>
    </source>
</evidence>
<dbReference type="InterPro" id="IPR006685">
    <property type="entry name" value="MscS_channel_2nd"/>
</dbReference>
<keyword evidence="5 7" id="KW-1133">Transmembrane helix</keyword>
<comment type="similarity">
    <text evidence="2">Belongs to the MscS (TC 1.A.23) family.</text>
</comment>
<evidence type="ECO:0000256" key="5">
    <source>
        <dbReference type="ARBA" id="ARBA00022989"/>
    </source>
</evidence>
<dbReference type="GO" id="GO:0005886">
    <property type="term" value="C:plasma membrane"/>
    <property type="evidence" value="ECO:0007669"/>
    <property type="project" value="UniProtKB-SubCell"/>
</dbReference>
<keyword evidence="6 7" id="KW-0472">Membrane</keyword>
<evidence type="ECO:0000259" key="10">
    <source>
        <dbReference type="Pfam" id="PF21082"/>
    </source>
</evidence>
<evidence type="ECO:0000259" key="9">
    <source>
        <dbReference type="Pfam" id="PF00924"/>
    </source>
</evidence>
<evidence type="ECO:0000259" key="11">
    <source>
        <dbReference type="Pfam" id="PF21088"/>
    </source>
</evidence>
<feature type="transmembrane region" description="Helical" evidence="7">
    <location>
        <begin position="319"/>
        <end position="339"/>
    </location>
</feature>
<keyword evidence="8" id="KW-0732">Signal</keyword>
<comment type="subcellular location">
    <subcellularLocation>
        <location evidence="1">Cell membrane</location>
        <topology evidence="1">Multi-pass membrane protein</topology>
    </subcellularLocation>
</comment>
<dbReference type="Pfam" id="PF00924">
    <property type="entry name" value="MS_channel_2nd"/>
    <property type="match status" value="1"/>
</dbReference>
<evidence type="ECO:0000256" key="8">
    <source>
        <dbReference type="SAM" id="SignalP"/>
    </source>
</evidence>
<dbReference type="InterPro" id="IPR011014">
    <property type="entry name" value="MscS_channel_TM-2"/>
</dbReference>
<dbReference type="PANTHER" id="PTHR30566">
    <property type="entry name" value="YNAI-RELATED MECHANOSENSITIVE ION CHANNEL"/>
    <property type="match status" value="1"/>
</dbReference>
<dbReference type="Gene3D" id="1.10.287.1260">
    <property type="match status" value="1"/>
</dbReference>
<dbReference type="Pfam" id="PF21082">
    <property type="entry name" value="MS_channel_3rd"/>
    <property type="match status" value="1"/>
</dbReference>
<dbReference type="InterPro" id="IPR023408">
    <property type="entry name" value="MscS_beta-dom_sf"/>
</dbReference>
<dbReference type="RefSeq" id="WP_069672105.1">
    <property type="nucleotide sequence ID" value="NZ_MCBT01000048.1"/>
</dbReference>
<dbReference type="Gene3D" id="3.30.70.100">
    <property type="match status" value="1"/>
</dbReference>
<dbReference type="InterPro" id="IPR049142">
    <property type="entry name" value="MS_channel_1st"/>
</dbReference>
<evidence type="ECO:0000313" key="13">
    <source>
        <dbReference type="Proteomes" id="UP000095230"/>
    </source>
</evidence>
<feature type="signal peptide" evidence="8">
    <location>
        <begin position="1"/>
        <end position="22"/>
    </location>
</feature>
<name>A0A1E5INV9_SHECO</name>
<dbReference type="InterPro" id="IPR010920">
    <property type="entry name" value="LSM_dom_sf"/>
</dbReference>
<evidence type="ECO:0000313" key="12">
    <source>
        <dbReference type="EMBL" id="OEG72224.1"/>
    </source>
</evidence>
<comment type="caution">
    <text evidence="12">The sequence shown here is derived from an EMBL/GenBank/DDBJ whole genome shotgun (WGS) entry which is preliminary data.</text>
</comment>
<evidence type="ECO:0000256" key="1">
    <source>
        <dbReference type="ARBA" id="ARBA00004651"/>
    </source>
</evidence>
<dbReference type="PROSITE" id="PS01246">
    <property type="entry name" value="UPF0003"/>
    <property type="match status" value="1"/>
</dbReference>
<dbReference type="Gene3D" id="2.30.30.60">
    <property type="match status" value="1"/>
</dbReference>
<keyword evidence="4 7" id="KW-0812">Transmembrane</keyword>
<dbReference type="OrthoDB" id="9775207at2"/>
<evidence type="ECO:0000256" key="7">
    <source>
        <dbReference type="SAM" id="Phobius"/>
    </source>
</evidence>
<dbReference type="SUPFAM" id="SSF50182">
    <property type="entry name" value="Sm-like ribonucleoproteins"/>
    <property type="match status" value="1"/>
</dbReference>
<accession>A0A1E5INV9</accession>
<feature type="transmembrane region" description="Helical" evidence="7">
    <location>
        <begin position="245"/>
        <end position="266"/>
    </location>
</feature>
<keyword evidence="3" id="KW-1003">Cell membrane</keyword>
<feature type="transmembrane region" description="Helical" evidence="7">
    <location>
        <begin position="345"/>
        <end position="364"/>
    </location>
</feature>
<dbReference type="InterPro" id="IPR006686">
    <property type="entry name" value="MscS_channel_CS"/>
</dbReference>
<protein>
    <submittedName>
        <fullName evidence="12">Mechanosensitive ion channel protein MscS</fullName>
    </submittedName>
</protein>
<dbReference type="GO" id="GO:0008381">
    <property type="term" value="F:mechanosensitive monoatomic ion channel activity"/>
    <property type="evidence" value="ECO:0007669"/>
    <property type="project" value="UniProtKB-ARBA"/>
</dbReference>
<dbReference type="SUPFAM" id="SSF82861">
    <property type="entry name" value="Mechanosensitive channel protein MscS (YggB), transmembrane region"/>
    <property type="match status" value="1"/>
</dbReference>
<feature type="chain" id="PRO_5009179033" evidence="8">
    <location>
        <begin position="23"/>
        <end position="540"/>
    </location>
</feature>
<reference evidence="12 13" key="1">
    <citation type="submission" date="2016-07" db="EMBL/GenBank/DDBJ databases">
        <title>Whole-genome of two Shewanella species isolated from a digestive organ of sea cucumber Apostichopus japonicus Selenka 1867.</title>
        <authorList>
            <person name="Hong H.-H."/>
            <person name="Choi H."/>
            <person name="Cheon S."/>
            <person name="Oh J.-S."/>
            <person name="Lee H.-G."/>
            <person name="Park C."/>
        </authorList>
    </citation>
    <scope>NUCLEOTIDE SEQUENCE [LARGE SCALE GENOMIC DNA]</scope>
    <source>
        <strain evidence="12 13">CSB03KR</strain>
    </source>
</reference>
<feature type="domain" description="Mechanosensitive ion channel MscS" evidence="9">
    <location>
        <begin position="368"/>
        <end position="433"/>
    </location>
</feature>
<feature type="transmembrane region" description="Helical" evidence="7">
    <location>
        <begin position="278"/>
        <end position="299"/>
    </location>
</feature>
<dbReference type="EMBL" id="MCBT01000048">
    <property type="protein sequence ID" value="OEG72224.1"/>
    <property type="molecule type" value="Genomic_DNA"/>
</dbReference>
<dbReference type="Proteomes" id="UP000095230">
    <property type="component" value="Unassembled WGS sequence"/>
</dbReference>
<feature type="domain" description="Mechanosensitive ion channel transmembrane helices 2/3" evidence="11">
    <location>
        <begin position="326"/>
        <end position="366"/>
    </location>
</feature>
<evidence type="ECO:0000256" key="3">
    <source>
        <dbReference type="ARBA" id="ARBA00022475"/>
    </source>
</evidence>
<evidence type="ECO:0000256" key="6">
    <source>
        <dbReference type="ARBA" id="ARBA00023136"/>
    </source>
</evidence>
<dbReference type="AlphaFoldDB" id="A0A1E5INV9"/>
<gene>
    <name evidence="12" type="ORF">BEL05_04350</name>
</gene>
<dbReference type="PANTHER" id="PTHR30566:SF5">
    <property type="entry name" value="MECHANOSENSITIVE ION CHANNEL PROTEIN 1, MITOCHONDRIAL-RELATED"/>
    <property type="match status" value="1"/>
</dbReference>
<dbReference type="STRING" id="23.BEL05_04350"/>
<sequence>MHNKFFLGWVLFLSAFALVANAAEPTSVVQALQKASTDTTEQEFLDVEPHKYNYKDALRRDTPRGALEGFTQATYEQDFETAAKYLDLRYLPDGLSADKGPEYAQKLQAIIDRNMWIDLELISDTPQGVTGDQLPSYRDLFGRVKLQSSEIALYLQRVPGANGSIWKISNATVAKVPQLYGNLGYGPLTEWYIAHLPEGRVFKVNIWEWALIVTYLVVAFCIIIPITWLFKILILRTEYHLKTELAYIVAGPLRFFLAVMAVRTWLSHGTISTAALEAIDTGILTLISIIWLVWSGMGIIQAGLKQRMLDKGQKQGASLLRPLTNFLRVIFVVLAVLVWLEHLGFNASAIIAGMGIGGIAIALASKQSIENFIGTITLYSAAPIKVGNVCKFGSIKGTVEEIGLRCTQIRTLDRTLIHVPNAKLVEMEIENISEREKIRFKADIRLDYLMTNTEQLKAIIKDIKEMLEAHELVMDSPLRVTFKGFGLHGLQVNIFAYVGTKSLPTYQVASEELHLGIMDIVIKHGSRIIPVAPVALNTSQ</sequence>
<feature type="domain" description="Mechanosensitive ion channel MscS C-terminal" evidence="10">
    <location>
        <begin position="451"/>
        <end position="528"/>
    </location>
</feature>
<proteinExistence type="inferred from homology"/>
<feature type="transmembrane region" description="Helical" evidence="7">
    <location>
        <begin position="209"/>
        <end position="233"/>
    </location>
</feature>
<dbReference type="InterPro" id="IPR049278">
    <property type="entry name" value="MS_channel_C"/>
</dbReference>